<feature type="compositionally biased region" description="Polar residues" evidence="1">
    <location>
        <begin position="41"/>
        <end position="51"/>
    </location>
</feature>
<feature type="compositionally biased region" description="Polar residues" evidence="1">
    <location>
        <begin position="356"/>
        <end position="369"/>
    </location>
</feature>
<feature type="compositionally biased region" description="Polar residues" evidence="1">
    <location>
        <begin position="411"/>
        <end position="421"/>
    </location>
</feature>
<feature type="compositionally biased region" description="Polar residues" evidence="1">
    <location>
        <begin position="225"/>
        <end position="239"/>
    </location>
</feature>
<name>A0A077WN30_9FUNG</name>
<feature type="region of interest" description="Disordered" evidence="1">
    <location>
        <begin position="1"/>
        <end position="172"/>
    </location>
</feature>
<feature type="compositionally biased region" description="Low complexity" evidence="1">
    <location>
        <begin position="321"/>
        <end position="345"/>
    </location>
</feature>
<evidence type="ECO:0000313" key="2">
    <source>
        <dbReference type="EMBL" id="CDS08513.1"/>
    </source>
</evidence>
<dbReference type="EMBL" id="LK023325">
    <property type="protein sequence ID" value="CDS08513.1"/>
    <property type="molecule type" value="Genomic_DNA"/>
</dbReference>
<evidence type="ECO:0000256" key="1">
    <source>
        <dbReference type="SAM" id="MobiDB-lite"/>
    </source>
</evidence>
<dbReference type="OrthoDB" id="2285723at2759"/>
<feature type="region of interest" description="Disordered" evidence="1">
    <location>
        <begin position="291"/>
        <end position="369"/>
    </location>
</feature>
<feature type="region of interest" description="Disordered" evidence="1">
    <location>
        <begin position="397"/>
        <end position="445"/>
    </location>
</feature>
<dbReference type="AlphaFoldDB" id="A0A077WN30"/>
<protein>
    <submittedName>
        <fullName evidence="2">Uncharacterized protein</fullName>
    </submittedName>
</protein>
<feature type="compositionally biased region" description="Polar residues" evidence="1">
    <location>
        <begin position="291"/>
        <end position="306"/>
    </location>
</feature>
<sequence>MPPLRRSTRVRRQFSERLSEAMENNTTEESEDEYMCLDSPTAVNRYTTQKSPESDIDTQQQQQQQQPQQTGFRQQVRKRRSLTQRLAEAKGAASSMKKEDDQEWCEPSSSSNTHPKRRRKVRHMSEESEDSSTRQISVGLDTRDGKTKSGRRRRLRPQSAILPPTTGSTGATWVERTVNNNDVQDDEDMSGTYGLHKHSPTSKVVSIEPIIIGTTTTTSCSSKTNQQHNNHHSQSIATVTNTTGEGTGEGLPRRRRVRPDSLAEKLDRFAQQPAVDLVDLSQHLYIPNVVSPQEQQRQSSPLSSTCHEPIVIDDPTPPSSPTSTTAPTTTTTTTTTNPPLQAATPSLDRATKSEDANTTTDASVRNTTTAELYDTNTSLKKGTISTTTQDAIQPLNNHHQVMDPGDESSHDTVSTPANSQSPDHHHHHHTNMDISSEQQQDQKQSSTYFGRVIGTVSRFIWGS</sequence>
<reference evidence="2" key="1">
    <citation type="journal article" date="2014" name="Genome Announc.">
        <title>De novo whole-genome sequence and genome annotation of Lichtheimia ramosa.</title>
        <authorList>
            <person name="Linde J."/>
            <person name="Schwartze V."/>
            <person name="Binder U."/>
            <person name="Lass-Florl C."/>
            <person name="Voigt K."/>
            <person name="Horn F."/>
        </authorList>
    </citation>
    <scope>NUCLEOTIDE SEQUENCE</scope>
    <source>
        <strain evidence="2">JMRC FSU:6197</strain>
    </source>
</reference>
<accession>A0A077WN30</accession>
<organism evidence="2">
    <name type="scientific">Lichtheimia ramosa</name>
    <dbReference type="NCBI Taxonomy" id="688394"/>
    <lineage>
        <taxon>Eukaryota</taxon>
        <taxon>Fungi</taxon>
        <taxon>Fungi incertae sedis</taxon>
        <taxon>Mucoromycota</taxon>
        <taxon>Mucoromycotina</taxon>
        <taxon>Mucoromycetes</taxon>
        <taxon>Mucorales</taxon>
        <taxon>Lichtheimiaceae</taxon>
        <taxon>Lichtheimia</taxon>
    </lineage>
</organism>
<gene>
    <name evidence="2" type="ORF">LRAMOSA09874</name>
</gene>
<feature type="compositionally biased region" description="Low complexity" evidence="1">
    <location>
        <begin position="435"/>
        <end position="445"/>
    </location>
</feature>
<feature type="compositionally biased region" description="Basic residues" evidence="1">
    <location>
        <begin position="1"/>
        <end position="12"/>
    </location>
</feature>
<feature type="region of interest" description="Disordered" evidence="1">
    <location>
        <begin position="218"/>
        <end position="258"/>
    </location>
</feature>
<feature type="compositionally biased region" description="Low complexity" evidence="1">
    <location>
        <begin position="59"/>
        <end position="74"/>
    </location>
</feature>
<proteinExistence type="predicted"/>
<feature type="compositionally biased region" description="Acidic residues" evidence="1">
    <location>
        <begin position="26"/>
        <end position="35"/>
    </location>
</feature>